<sequence>MLLFIGSAADAVASFVAPMSSRGDGQKPDVGNLTKGTGACAFTVAGWTCAHATRPQ</sequence>
<evidence type="ECO:0000313" key="1">
    <source>
        <dbReference type="EMBL" id="BAI97447.1"/>
    </source>
</evidence>
<dbReference type="HOGENOM" id="CLU_3011991_0_0_5"/>
<dbReference type="Proteomes" id="UP000007753">
    <property type="component" value="Chromosome 1"/>
</dbReference>
<name>D4Z4B5_SPHIU</name>
<organism evidence="1 2">
    <name type="scientific">Sphingobium indicum (strain DSM 16413 / CCM 7287 / MTCC 6362 / UT26 / NBRC 101211 / UT26S)</name>
    <name type="common">Sphingobium japonicum</name>
    <dbReference type="NCBI Taxonomy" id="452662"/>
    <lineage>
        <taxon>Bacteria</taxon>
        <taxon>Pseudomonadati</taxon>
        <taxon>Pseudomonadota</taxon>
        <taxon>Alphaproteobacteria</taxon>
        <taxon>Sphingomonadales</taxon>
        <taxon>Sphingomonadaceae</taxon>
        <taxon>Sphingobium</taxon>
    </lineage>
</organism>
<accession>D4Z4B5</accession>
<keyword evidence="2" id="KW-1185">Reference proteome</keyword>
<gene>
    <name evidence="1" type="ordered locus">SJA_C1-26130</name>
</gene>
<proteinExistence type="predicted"/>
<evidence type="ECO:0000313" key="2">
    <source>
        <dbReference type="Proteomes" id="UP000007753"/>
    </source>
</evidence>
<dbReference type="KEGG" id="sjp:SJA_C1-26130"/>
<protein>
    <submittedName>
        <fullName evidence="1">Uncharacterized protein</fullName>
    </submittedName>
</protein>
<dbReference type="EMBL" id="AP010803">
    <property type="protein sequence ID" value="BAI97447.1"/>
    <property type="molecule type" value="Genomic_DNA"/>
</dbReference>
<reference evidence="1 2" key="1">
    <citation type="journal article" date="2010" name="J. Bacteriol.">
        <title>Complete genome sequence of the representative gamma-hexachlorocyclohexane-degrading bacterium Sphingobium japonicum UT26.</title>
        <authorList>
            <person name="Nagata Y."/>
            <person name="Ohtsubo Y."/>
            <person name="Endo R."/>
            <person name="Ichikawa N."/>
            <person name="Ankai A."/>
            <person name="Oguchi A."/>
            <person name="Fukui S."/>
            <person name="Fujita N."/>
            <person name="Tsuda M."/>
        </authorList>
    </citation>
    <scope>NUCLEOTIDE SEQUENCE [LARGE SCALE GENOMIC DNA]</scope>
    <source>
        <strain evidence="2">DSM 16413 / CCM 7287 / MTCC 6362 / UT26 / NBRC 101211 / UT26S</strain>
    </source>
</reference>
<dbReference type="AlphaFoldDB" id="D4Z4B5"/>
<dbReference type="STRING" id="452662.SJA_C1-26130"/>